<dbReference type="InterPro" id="IPR001242">
    <property type="entry name" value="Condensation_dom"/>
</dbReference>
<evidence type="ECO:0000256" key="4">
    <source>
        <dbReference type="ARBA" id="ARBA00022598"/>
    </source>
</evidence>
<dbReference type="Gene3D" id="3.40.50.12780">
    <property type="entry name" value="N-terminal domain of ligase-like"/>
    <property type="match status" value="3"/>
</dbReference>
<dbReference type="Gene3D" id="3.30.559.30">
    <property type="entry name" value="Nonribosomal peptide synthetase, condensation domain"/>
    <property type="match status" value="5"/>
</dbReference>
<evidence type="ECO:0000313" key="8">
    <source>
        <dbReference type="Proteomes" id="UP000325902"/>
    </source>
</evidence>
<evidence type="ECO:0000313" key="7">
    <source>
        <dbReference type="EMBL" id="KAB2572383.1"/>
    </source>
</evidence>
<dbReference type="SUPFAM" id="SSF56801">
    <property type="entry name" value="Acetyl-CoA synthetase-like"/>
    <property type="match status" value="3"/>
</dbReference>
<dbReference type="InterPro" id="IPR023213">
    <property type="entry name" value="CAT-like_dom_sf"/>
</dbReference>
<dbReference type="FunFam" id="3.40.50.12780:FF:000024">
    <property type="entry name" value="Nonribosomal siderophore peptide synthase SidC"/>
    <property type="match status" value="2"/>
</dbReference>
<feature type="domain" description="Carrier" evidence="6">
    <location>
        <begin position="4138"/>
        <end position="4211"/>
    </location>
</feature>
<evidence type="ECO:0000256" key="5">
    <source>
        <dbReference type="ARBA" id="ARBA00029454"/>
    </source>
</evidence>
<keyword evidence="3" id="KW-0597">Phosphoprotein</keyword>
<dbReference type="CDD" id="cd19542">
    <property type="entry name" value="CT_NRPS-like"/>
    <property type="match status" value="3"/>
</dbReference>
<comment type="caution">
    <text evidence="7">The sequence shown here is derived from an EMBL/GenBank/DDBJ whole genome shotgun (WGS) entry which is preliminary data.</text>
</comment>
<dbReference type="SUPFAM" id="SSF52777">
    <property type="entry name" value="CoA-dependent acyltransferases"/>
    <property type="match status" value="10"/>
</dbReference>
<proteinExistence type="inferred from homology"/>
<feature type="domain" description="Carrier" evidence="6">
    <location>
        <begin position="774"/>
        <end position="848"/>
    </location>
</feature>
<sequence length="4715" mass="508419">MQSNDSLPIPAAVGGTYAGQLEQSYILPSTKVPALHPFHADEQNHGSIQRLSLRGVEASGKRDVADDVRKYANAVMAFTGLDDIAFGLVISEWKGVVHAVAEEGPLSTSVKVFGLNSVTDDQVSAHTDFVLYINPAKQWRDERAKFVLELSPDGESNSVSYDTQLIPEPAVASIVHAFESFMLGLQDEASDDSKQLLSITNFPPLSTPSQIPQDRDETFSVLLHSDFERRAAETPDQPALDFLHGGHHTILSYAELDAASNTLAAQILEQLGQPRKLQEGRPDILPFYLPPSPELYVSYLGVLKSGYGFCPLPLDAPEERLRDILDDLAPRAVLGSGAPETRPNALHPLAWIDVTQVTQSHSHPDKPPVQINPADVAYVMYTSGSTGKPKGVQIQHHACTCSIRSHAATLPLSTNPANPSRWFQFAASTFDPSIMEIFVTWSSGATLCSADRQLTLSDLEGTVTALRATVMMTTPSVASLLRPAKLPTLRSLWTMGEALTRKVIENFAVTPAPPHTSTNNGNDGPTGLANAYGPTEASINCTLFPVPPRFRGSVIGPALPTSSLFVLDPNTQTPRPVPAGFAGELAIGGPQLSKGYLNRPAETAAAFVDSREYGRLYRTGDRARLVWGEDGNEVFVEFLGRISAGQVKLNGRRAELGEIEGVLAEVPGVKDVAVGVAKKQGGSAQVVALVVLAPGQRAGKTVEACREQARKRLPDFMRPAYVEVVAELPRLPSAKIDRKRVAAIAQEVVEDAAAAQVPVVVQQQHADSLGCAGAELFTLVQALIAEAVGTDAAHVQAEANLFSLGLDSLRSMALLQRLREKLDVTVSVAEILRCRTVAGVAALLAEKQADASPSTAVILGERQRQLEKFARNHKQDCANYLDLADDEVEAVCPPTATQSGMLASFVRSLSKDAPCRTYINHSVFEIQEDADLDKLKSAWESVLARHEAFRTVFVPVDDDMAPFAQCILAPRSSKAQIIWGVGDVLDTSGQHINDALRRIESEISLEDPPYKLTLLTSPTQRVIIVSLFHAIFDGGSFQLLLDEVDAEYRGETAPTRTSLRKAVDMHHLADHDQHGVFWSRYLEGLNPLPFPNLTGLRPEARTGLPQTHQIESTVPLTQLRDAAKAMGTSALAVLQAAWLVVLSGYTGSADNVVFGSVISGRFDKELEVCMAPTFATIPVRTPVTEMESITFLEVARKLAQTNAESLGHLQARIGSITSASGQLPYDTLFAFQEFGVAGEESSIWKSINYPPMANDFAVMIEVWPSSQGAITLKATFTDAHLNQQGADVMLAELNDILQHILSHPDQPFVSGLSAPRASLLSTHPASEAELRKVADDTSLLHSQLESHARTNPDATALVFVTALDPTTEQITWTYAELNQRASAFAAQLRARFGDLRGVYVPLCLEKSPALYVALLGILKAGGAWCPVDPFFPARRRHDLILRTQAPMVVVDAGKPDLADGIPRGVRKIEVNTLGEWTDPPALPGLTAEDAAATSLLQASPDDPAYLIWTSGTTGQPKGVPIHHRAAVASMTSLQRCVPSNADGKQVRCMQFSQFTFDVFVQDLFYTWGLGGAVVSSSRDNLLHSFAALATATGATHAHLTPAFAAGVPRESCPTLRVVTFIGEKLPQHVADDWGAGAGNDDGGDDDEGRSIIAFNTYGPAETTVVSTLAQFAGPQADKRGGVAASNVGVPLPTLGTHVVHPRDPDRVVLRGAVGELALSGPQLAKGYLDTPAKTAAAFVWSAGLGCAVYRTGDEVRELPDGSIDFVGRADDLVKLGGIRVELSEIEWALRGCEERVSQVAVQYLSRPDRVARVVVAYLAAPGLARGKKKELVVSSSEAAEVARKALEMARLELPEHMIPGVFLVVKEIPRTRSAKVDRDALRVAYETVDLQAWEELLNPSAVPSAVTHSAAAGRSEAELFVMRKIQDLTGAKVEAMNRASKLAALGVDSIGALRLAARLKADGYSVSVADMMASSTVQGLVTLVEKASSKSQEKTAGDRLQQFHSKWVPKLQEKGVLGKFQVAPALPLQESLLSETMQNAESYWSNHAFELKGSVEPSEVLEAWTQVVHNNDILRTSFFPTAEFDDLLPDDSTPSFLQVIHDDTLVDSRQISIAPGTFLDAAKQRASAIAADRQQTGFRSPLCAITIFSDGFTSTLMLTLHHAIHDGPAMQYLFHDLERACLGRSALPRPQWRQALSLTPFVSSQNPQATLDFWKKELDVFAGGDARTFPDLSGRRNTADTKPQFLDYVIDLTESVASLLELSRAIGAGSAVSAVRAAFGCTLAEYLESPAVFFGETFSDRVIDPQLADAVGPLISVVPVPFHAEGSAREAIARQAAVVDESVKHRHVHPRTVKRLVNCQMSQPLYCAMFAYHPEDVGQEQGESPVWRQLDEFIPLTVEHPIALNVEQKGGKLQCTFSALDSVMNGDQLELFARQVDALVSAMVQRPDHPVADLAEFFPKSLLSVAEPEVTDAIVKAPELPPTYWLDHWANEHPDWVALEIASDISEDGVTSQSWSYRDVSLMSDRIAAFISNNGLFNQMVAVCMGRSFIAYATVAAIWKSGNCYLPVAEDLPLERQALLLRDSGSAMLFTDKASMSSLPAVSADCRVVLVDDEDFESSLPQPLTTSPSSHPDDNSYLLYTSGSSGTPKGVLVSRGNLSAFTEAQSDFICREVPSTPSLAGTGKYLAHASRAFDVHICEMVLAWRHGLAVVTAPTRAALLDDLRLALVSLGVTHSGFVPSLLDQAGLEAKHVPQLRYLGVGGEKISQRIIDEFAASDAISLVNAYGPTEATIGISSINVSPQTNVRNIGKVVGNVRAHVFRPGTTQYVKRGQAGELCVTGDLVANGYHQRPDAKGFVEFDDGQRMYRTGDMVRLMADDCIEFLGRSDSQAKVRGQRLELEEVSAAVAKCAGGAKVDVTSLVIPSPSTGRPQLVTFISRAGMKPAKADAAPPVFVVEEYREWAPRIVAGCKNVLPPYMVPSYIVPLTFIPIQISGKADVRKLRAIYEAIPRAQLVGGKGAAQAGSVAVDTPAQRQLNAVETRVRDVLRTVVPFELGEISPATNIFDLGIDSLNAIDLSIKLRKAGFTCSVADVLSRPLLSQLAEIPSNVQETQAVVAQDHSESRKKLLALDAAFRAQNTNPKLPNAAIQAVRPCLPLQESLVASSLNDDTKSLYVNHIVLKLAPSIDIERLRDAWLDALADVDILRTCFEQLDGTIVQVVLKPRAVTVPWDAVSRGSLSQKQREISADIIENIQVRPPYRLAITEGLLLISIHHSLYDAVSMNLILGSVYAHYQGLSPQQQGDMEALYTYLLQHDLKEAQNFWKQYLQDFKPSYVSSKPRSEGQQLRIIEMALSTKLSTLSKQASGAMATLTSLLEAVLGLTLAQSVGTDDVTIGRVLAGRAIPVPSADTLIAPLVTTIPSRIRCDGQSTATVQDVIAAVHSNSTASLAHQHTPLRHIQRWAGCSTPLFDVLYSFSRASSEETPAYASAWTEQEGSGGMAADYPLAIEVVADASSDVVTLRAASTDAFGDEGKTRTLLENIDLLVQASAAADVLKIADLHIHGAARTTDSAASENQWDEDSWSSQAHVMRAAVAQLCGLAEHEVTKNASFFSLGLDSVTAIRFSKALKAAGLRVSSADIMKHMSIGALENHLALATQPNEKKQPVEAHQVPLPIPADVPKEDVLDVYPCTPLQTSMITQTLSSGSGKLYVHHHAAVLPSTIDVARLKDAWTQVVQSTDILRTSFHAAQSSRQFIGVVHEAAQPNWSEVEAAGSIARAIDDIVAAAVFPNEADFRAPPLRATLITSGEQKVLVITLHHALYDGHSVPLIFADLAAAYHSQSIGSRPSFSAAARAIATAQQTDNSYWSRRLAGYRKAALRDRPGAITDKLHTLDLALAPAAQDILAACAALGITLQTAALLAFGKALATQLTGVRDVVFGHVLAGRDVEGVEDADAVVGPLFNTVPFRLRLEGLLATNGAVAGEIQREQAEGRSGQHEGLGEVTKAWRKATGETSERLFDALFVFTKTAPPPSEGDEEELFRPWKPADGENEFVPDDADYPLNFEFEQGPSQLVVRASCRDRHLDRAGLQAFVAIFEAALEDVLTRPDRAAVAFPPALKDLPVAAERVEKLDEGYEDVVPGHDLDAVRDVLAEVTQVPREEIELSSNVYALGLDSIAAIQVVAFCRERGVAVSVTDILQGGTLGGIVRTLRQKKQKQKKAAAAAAAVDPSSSSSAKPKELVSRAVRFAAIDLLAVDPAAVEYVLPCLSGQVYHLAGWHNSGRTLFEPTWAFAARTKVDPERLKDAWWRLRQRHAILRTCFAAVAGENVVQVALKPEAVVRDYGFRQIETQDEFVPAVVEEVKAIAAKPSDLFTPPVCLCLLRSVEKDAVLLTFNHATYDAWTMPLLLAELAALYAGKDVLAPAPAFADFIAHALSTTSDTQAAAAVQQHWQSYLRPASPTILGSSSSPSSSSNTSTSSLPRQTFVLLPSAIRGLTSLDTRCRQAGVALHATLLLAIARVLARRTAAPNPTFGLYQVGRSGAFPRIDALSGPTLNLLPLVVRDALNISAARGARGIQEDLGARLEYEQVDLRGVVDRSVEGGWRALGNVCVNLLWQRSPAAGGEKEGLEGVGLQLEPLRIGVPTDFAPKEKVLGRTAVDGIDGGWLRRENNLFVDVGRNEETDAIDVGVRYEGDGLAEAEIEWLVREVAEELGRLVGAL</sequence>
<dbReference type="Gene3D" id="3.30.300.30">
    <property type="match status" value="3"/>
</dbReference>
<evidence type="ECO:0000259" key="6">
    <source>
        <dbReference type="PROSITE" id="PS50075"/>
    </source>
</evidence>
<dbReference type="InterPro" id="IPR020806">
    <property type="entry name" value="PKS_PP-bd"/>
</dbReference>
<dbReference type="InterPro" id="IPR045851">
    <property type="entry name" value="AMP-bd_C_sf"/>
</dbReference>
<dbReference type="Pfam" id="PF00668">
    <property type="entry name" value="Condensation"/>
    <property type="match status" value="5"/>
</dbReference>
<keyword evidence="8" id="KW-1185">Reference proteome</keyword>
<dbReference type="InterPro" id="IPR025110">
    <property type="entry name" value="AMP-bd_C"/>
</dbReference>
<feature type="domain" description="Carrier" evidence="6">
    <location>
        <begin position="3036"/>
        <end position="3109"/>
    </location>
</feature>
<dbReference type="Proteomes" id="UP000325902">
    <property type="component" value="Unassembled WGS sequence"/>
</dbReference>
<dbReference type="FunFam" id="3.30.300.30:FF:000015">
    <property type="entry name" value="Nonribosomal peptide synthase SidD"/>
    <property type="match status" value="1"/>
</dbReference>
<evidence type="ECO:0000256" key="1">
    <source>
        <dbReference type="ARBA" id="ARBA00004924"/>
    </source>
</evidence>
<name>A0A5N5D3W5_9PEZI</name>
<dbReference type="Gene3D" id="3.30.559.10">
    <property type="entry name" value="Chloramphenicol acetyltransferase-like domain"/>
    <property type="match status" value="5"/>
</dbReference>
<dbReference type="GO" id="GO:0043041">
    <property type="term" value="P:amino acid activation for nonribosomal peptide biosynthetic process"/>
    <property type="evidence" value="ECO:0007669"/>
    <property type="project" value="TreeGrafter"/>
</dbReference>
<reference evidence="7 8" key="1">
    <citation type="journal article" date="2019" name="Sci. Rep.">
        <title>A multi-omics analysis of the grapevine pathogen Lasiodiplodia theobromae reveals that temperature affects the expression of virulence- and pathogenicity-related genes.</title>
        <authorList>
            <person name="Felix C."/>
            <person name="Meneses R."/>
            <person name="Goncalves M.F.M."/>
            <person name="Tilleman L."/>
            <person name="Duarte A.S."/>
            <person name="Jorrin-Novo J.V."/>
            <person name="Van de Peer Y."/>
            <person name="Deforce D."/>
            <person name="Van Nieuwerburgh F."/>
            <person name="Esteves A.C."/>
            <person name="Alves A."/>
        </authorList>
    </citation>
    <scope>NUCLEOTIDE SEQUENCE [LARGE SCALE GENOMIC DNA]</scope>
    <source>
        <strain evidence="7 8">LA-SOL3</strain>
    </source>
</reference>
<keyword evidence="4" id="KW-0436">Ligase</keyword>
<evidence type="ECO:0000256" key="3">
    <source>
        <dbReference type="ARBA" id="ARBA00022553"/>
    </source>
</evidence>
<gene>
    <name evidence="7" type="primary">NRPS2_0</name>
    <name evidence="7" type="ORF">DBV05_g8964</name>
</gene>
<dbReference type="PROSITE" id="PS50075">
    <property type="entry name" value="CARRIER"/>
    <property type="match status" value="5"/>
</dbReference>
<dbReference type="InterPro" id="IPR000873">
    <property type="entry name" value="AMP-dep_synth/lig_dom"/>
</dbReference>
<dbReference type="PROSITE" id="PS00012">
    <property type="entry name" value="PHOSPHOPANTETHEINE"/>
    <property type="match status" value="2"/>
</dbReference>
<dbReference type="NCBIfam" id="NF003417">
    <property type="entry name" value="PRK04813.1"/>
    <property type="match status" value="3"/>
</dbReference>
<dbReference type="InterPro" id="IPR006162">
    <property type="entry name" value="Ppantetheine_attach_site"/>
</dbReference>
<dbReference type="Pfam" id="PF13193">
    <property type="entry name" value="AMP-binding_C"/>
    <property type="match status" value="1"/>
</dbReference>
<keyword evidence="2" id="KW-0596">Phosphopantetheine</keyword>
<dbReference type="Gene3D" id="1.10.1200.10">
    <property type="entry name" value="ACP-like"/>
    <property type="match status" value="5"/>
</dbReference>
<accession>A0A5N5D3W5</accession>
<evidence type="ECO:0000256" key="2">
    <source>
        <dbReference type="ARBA" id="ARBA00022450"/>
    </source>
</evidence>
<dbReference type="GO" id="GO:0031177">
    <property type="term" value="F:phosphopantetheine binding"/>
    <property type="evidence" value="ECO:0007669"/>
    <property type="project" value="InterPro"/>
</dbReference>
<protein>
    <submittedName>
        <fullName evidence="7">Nonribosomal peptide synthetase 2</fullName>
    </submittedName>
</protein>
<dbReference type="OrthoDB" id="416786at2759"/>
<dbReference type="CDD" id="cd05918">
    <property type="entry name" value="A_NRPS_SidN3_like"/>
    <property type="match status" value="2"/>
</dbReference>
<dbReference type="FunFam" id="3.30.300.30:FF:000033">
    <property type="entry name" value="Nonribosomal siderophore peptide synthase SidC"/>
    <property type="match status" value="1"/>
</dbReference>
<dbReference type="EMBL" id="VCHE01000079">
    <property type="protein sequence ID" value="KAB2572383.1"/>
    <property type="molecule type" value="Genomic_DNA"/>
</dbReference>
<dbReference type="GO" id="GO:0031169">
    <property type="term" value="P:ferrichrome biosynthetic process"/>
    <property type="evidence" value="ECO:0007669"/>
    <property type="project" value="UniProtKB-ARBA"/>
</dbReference>
<feature type="domain" description="Carrier" evidence="6">
    <location>
        <begin position="3579"/>
        <end position="3655"/>
    </location>
</feature>
<dbReference type="InterPro" id="IPR020845">
    <property type="entry name" value="AMP-binding_CS"/>
</dbReference>
<dbReference type="PANTHER" id="PTHR45527:SF2">
    <property type="entry name" value="FERRICROCIN SYNTHETASE (NONRIBOSOMAL PEPTIDE SIDEROPHORE SYNTHASE ) (EUROFUNG)"/>
    <property type="match status" value="1"/>
</dbReference>
<comment type="pathway">
    <text evidence="1">Siderophore biosynthesis.</text>
</comment>
<dbReference type="PANTHER" id="PTHR45527">
    <property type="entry name" value="NONRIBOSOMAL PEPTIDE SYNTHETASE"/>
    <property type="match status" value="1"/>
</dbReference>
<feature type="domain" description="Carrier" evidence="6">
    <location>
        <begin position="1912"/>
        <end position="1988"/>
    </location>
</feature>
<dbReference type="GO" id="GO:0010106">
    <property type="term" value="P:cellular response to iron ion starvation"/>
    <property type="evidence" value="ECO:0007669"/>
    <property type="project" value="UniProtKB-ARBA"/>
</dbReference>
<dbReference type="SMART" id="SM00823">
    <property type="entry name" value="PKS_PP"/>
    <property type="match status" value="5"/>
</dbReference>
<dbReference type="Pfam" id="PF00550">
    <property type="entry name" value="PP-binding"/>
    <property type="match status" value="5"/>
</dbReference>
<comment type="similarity">
    <text evidence="5">Belongs to the NRP synthetase family.</text>
</comment>
<organism evidence="7 8">
    <name type="scientific">Lasiodiplodia theobromae</name>
    <dbReference type="NCBI Taxonomy" id="45133"/>
    <lineage>
        <taxon>Eukaryota</taxon>
        <taxon>Fungi</taxon>
        <taxon>Dikarya</taxon>
        <taxon>Ascomycota</taxon>
        <taxon>Pezizomycotina</taxon>
        <taxon>Dothideomycetes</taxon>
        <taxon>Dothideomycetes incertae sedis</taxon>
        <taxon>Botryosphaeriales</taxon>
        <taxon>Botryosphaeriaceae</taxon>
        <taxon>Lasiodiplodia</taxon>
    </lineage>
</organism>
<dbReference type="InterPro" id="IPR036736">
    <property type="entry name" value="ACP-like_sf"/>
</dbReference>
<dbReference type="GO" id="GO:0016874">
    <property type="term" value="F:ligase activity"/>
    <property type="evidence" value="ECO:0007669"/>
    <property type="project" value="UniProtKB-KW"/>
</dbReference>
<dbReference type="Pfam" id="PF00501">
    <property type="entry name" value="AMP-binding"/>
    <property type="match status" value="3"/>
</dbReference>
<dbReference type="InterPro" id="IPR042099">
    <property type="entry name" value="ANL_N_sf"/>
</dbReference>
<dbReference type="GO" id="GO:0005737">
    <property type="term" value="C:cytoplasm"/>
    <property type="evidence" value="ECO:0007669"/>
    <property type="project" value="TreeGrafter"/>
</dbReference>
<dbReference type="SUPFAM" id="SSF47336">
    <property type="entry name" value="ACP-like"/>
    <property type="match status" value="5"/>
</dbReference>
<dbReference type="InterPro" id="IPR009081">
    <property type="entry name" value="PP-bd_ACP"/>
</dbReference>
<dbReference type="PROSITE" id="PS00455">
    <property type="entry name" value="AMP_BINDING"/>
    <property type="match status" value="3"/>
</dbReference>